<dbReference type="Gene3D" id="3.40.50.880">
    <property type="match status" value="1"/>
</dbReference>
<keyword evidence="13" id="KW-1185">Reference proteome</keyword>
<keyword evidence="8 9" id="KW-0315">Glutamine amidotransferase</keyword>
<evidence type="ECO:0000256" key="5">
    <source>
        <dbReference type="ARBA" id="ARBA00022741"/>
    </source>
</evidence>
<dbReference type="GO" id="GO:0005524">
    <property type="term" value="F:ATP binding"/>
    <property type="evidence" value="ECO:0007669"/>
    <property type="project" value="UniProtKB-UniRule"/>
</dbReference>
<keyword evidence="4 9" id="KW-0436">Ligase</keyword>
<dbReference type="Proteomes" id="UP000321523">
    <property type="component" value="Unassembled WGS sequence"/>
</dbReference>
<dbReference type="SUPFAM" id="SSF52540">
    <property type="entry name" value="P-loop containing nucleoside triphosphate hydrolases"/>
    <property type="match status" value="1"/>
</dbReference>
<dbReference type="UniPathway" id="UPA00148">
    <property type="reaction ID" value="UER00231"/>
</dbReference>
<evidence type="ECO:0000256" key="9">
    <source>
        <dbReference type="HAMAP-Rule" id="MF_00027"/>
    </source>
</evidence>
<comment type="caution">
    <text evidence="12">The sequence shown here is derived from an EMBL/GenBank/DDBJ whole genome shotgun (WGS) entry which is preliminary data.</text>
</comment>
<evidence type="ECO:0000256" key="8">
    <source>
        <dbReference type="ARBA" id="ARBA00022962"/>
    </source>
</evidence>
<accession>A0A512DJD1</accession>
<evidence type="ECO:0000256" key="7">
    <source>
        <dbReference type="ARBA" id="ARBA00022842"/>
    </source>
</evidence>
<dbReference type="PANTHER" id="PTHR43873:SF1">
    <property type="entry name" value="COBYRINATE A,C-DIAMIDE SYNTHASE"/>
    <property type="match status" value="1"/>
</dbReference>
<dbReference type="InterPro" id="IPR011698">
    <property type="entry name" value="GATase_3"/>
</dbReference>
<dbReference type="InterPro" id="IPR004484">
    <property type="entry name" value="CbiA/CobB_synth"/>
</dbReference>
<comment type="similarity">
    <text evidence="9">Belongs to the CobB/CbiA family.</text>
</comment>
<keyword evidence="3 9" id="KW-0169">Cobalamin biosynthesis</keyword>
<gene>
    <name evidence="9" type="primary">cbiA</name>
    <name evidence="12" type="ORF">SAE02_07340</name>
</gene>
<dbReference type="PROSITE" id="PS51274">
    <property type="entry name" value="GATASE_COBBQ"/>
    <property type="match status" value="1"/>
</dbReference>
<dbReference type="GO" id="GO:0042242">
    <property type="term" value="F:cobyrinic acid a,c-diamide synthase activity"/>
    <property type="evidence" value="ECO:0007669"/>
    <property type="project" value="UniProtKB-UniRule"/>
</dbReference>
<feature type="domain" description="CobB/CobQ-like glutamine amidotransferase" evidence="11">
    <location>
        <begin position="241"/>
        <end position="429"/>
    </location>
</feature>
<dbReference type="HAMAP" id="MF_00027">
    <property type="entry name" value="CobB_CbiA"/>
    <property type="match status" value="1"/>
</dbReference>
<dbReference type="NCBIfam" id="TIGR00379">
    <property type="entry name" value="cobB"/>
    <property type="match status" value="1"/>
</dbReference>
<comment type="pathway">
    <text evidence="9">Cofactor biosynthesis; adenosylcobalamin biosynthesis; cob(II)yrinate a,c-diamide from sirohydrochlorin (anaerobic route): step 10/10.</text>
</comment>
<evidence type="ECO:0000256" key="3">
    <source>
        <dbReference type="ARBA" id="ARBA00022573"/>
    </source>
</evidence>
<name>A0A512DJD1_9PROT</name>
<dbReference type="Pfam" id="PF07685">
    <property type="entry name" value="GATase_3"/>
    <property type="match status" value="1"/>
</dbReference>
<comment type="domain">
    <text evidence="9">Comprises of two domains. The C-terminal domain contains the binding site for glutamine and catalyzes the hydrolysis of this substrate to glutamate and ammonia. The N-terminal domain is anticipated to bind ATP and cobyrinate and catalyzes the ultimate synthesis of the diamide product. The ammonia produced via the glutaminase domain is probably translocated to the adjacent domain via a molecular tunnel, where it reacts with an activated intermediate.</text>
</comment>
<evidence type="ECO:0000259" key="11">
    <source>
        <dbReference type="Pfam" id="PF07685"/>
    </source>
</evidence>
<comment type="similarity">
    <text evidence="2">Belongs to the CobB/CobQ family. CobQ subfamily.</text>
</comment>
<dbReference type="SUPFAM" id="SSF52317">
    <property type="entry name" value="Class I glutamine amidotransferase-like"/>
    <property type="match status" value="1"/>
</dbReference>
<dbReference type="EC" id="6.3.5.11" evidence="9"/>
<evidence type="ECO:0000256" key="2">
    <source>
        <dbReference type="ARBA" id="ARBA00006205"/>
    </source>
</evidence>
<dbReference type="EMBL" id="BJYZ01000002">
    <property type="protein sequence ID" value="GEO36586.1"/>
    <property type="molecule type" value="Genomic_DNA"/>
</dbReference>
<evidence type="ECO:0000313" key="12">
    <source>
        <dbReference type="EMBL" id="GEO36586.1"/>
    </source>
</evidence>
<comment type="miscellaneous">
    <text evidence="9">The a and c carboxylates of cobyrinate are activated for nucleophilic attack via formation of a phosphorylated intermediate by ATP. CbiA catalyzes first the amidation of the c-carboxylate, and then that of the a-carboxylate.</text>
</comment>
<evidence type="ECO:0000256" key="1">
    <source>
        <dbReference type="ARBA" id="ARBA00001946"/>
    </source>
</evidence>
<evidence type="ECO:0000313" key="13">
    <source>
        <dbReference type="Proteomes" id="UP000321523"/>
    </source>
</evidence>
<feature type="active site" description="Nucleophile" evidence="9">
    <location>
        <position position="324"/>
    </location>
</feature>
<keyword evidence="7 9" id="KW-0460">Magnesium</keyword>
<keyword evidence="6 9" id="KW-0067">ATP-binding</keyword>
<dbReference type="CDD" id="cd03130">
    <property type="entry name" value="GATase1_CobB"/>
    <property type="match status" value="1"/>
</dbReference>
<organism evidence="12 13">
    <name type="scientific">Skermanella aerolata</name>
    <dbReference type="NCBI Taxonomy" id="393310"/>
    <lineage>
        <taxon>Bacteria</taxon>
        <taxon>Pseudomonadati</taxon>
        <taxon>Pseudomonadota</taxon>
        <taxon>Alphaproteobacteria</taxon>
        <taxon>Rhodospirillales</taxon>
        <taxon>Azospirillaceae</taxon>
        <taxon>Skermanella</taxon>
    </lineage>
</organism>
<dbReference type="PANTHER" id="PTHR43873">
    <property type="entry name" value="COBYRINATE A,C-DIAMIDE SYNTHASE"/>
    <property type="match status" value="1"/>
</dbReference>
<reference evidence="12 13" key="1">
    <citation type="submission" date="2019-07" db="EMBL/GenBank/DDBJ databases">
        <title>Whole genome shotgun sequence of Skermanella aerolata NBRC 106429.</title>
        <authorList>
            <person name="Hosoyama A."/>
            <person name="Uohara A."/>
            <person name="Ohji S."/>
            <person name="Ichikawa N."/>
        </authorList>
    </citation>
    <scope>NUCLEOTIDE SEQUENCE [LARGE SCALE GENOMIC DNA]</scope>
    <source>
        <strain evidence="12 13">NBRC 106429</strain>
    </source>
</reference>
<feature type="domain" description="CobQ/CobB/MinD/ParA nucleotide binding" evidence="10">
    <location>
        <begin position="7"/>
        <end position="186"/>
    </location>
</feature>
<keyword evidence="5 9" id="KW-0547">Nucleotide-binding</keyword>
<comment type="catalytic activity">
    <reaction evidence="9">
        <text>cob(II)yrinate + 2 L-glutamine + 2 ATP + 2 H2O = cob(II)yrinate a,c diamide + 2 L-glutamate + 2 ADP + 2 phosphate + 2 H(+)</text>
        <dbReference type="Rhea" id="RHEA:26289"/>
        <dbReference type="ChEBI" id="CHEBI:15377"/>
        <dbReference type="ChEBI" id="CHEBI:15378"/>
        <dbReference type="ChEBI" id="CHEBI:29985"/>
        <dbReference type="ChEBI" id="CHEBI:30616"/>
        <dbReference type="ChEBI" id="CHEBI:43474"/>
        <dbReference type="ChEBI" id="CHEBI:58359"/>
        <dbReference type="ChEBI" id="CHEBI:58537"/>
        <dbReference type="ChEBI" id="CHEBI:58894"/>
        <dbReference type="ChEBI" id="CHEBI:456216"/>
        <dbReference type="EC" id="6.3.5.11"/>
    </reaction>
</comment>
<dbReference type="GO" id="GO:0009236">
    <property type="term" value="P:cobalamin biosynthetic process"/>
    <property type="evidence" value="ECO:0007669"/>
    <property type="project" value="UniProtKB-UniRule"/>
</dbReference>
<evidence type="ECO:0000256" key="4">
    <source>
        <dbReference type="ARBA" id="ARBA00022598"/>
    </source>
</evidence>
<dbReference type="RefSeq" id="WP_044425330.1">
    <property type="nucleotide sequence ID" value="NZ_BJYZ01000002.1"/>
</dbReference>
<proteinExistence type="inferred from homology"/>
<dbReference type="Gene3D" id="3.40.50.300">
    <property type="entry name" value="P-loop containing nucleotide triphosphate hydrolases"/>
    <property type="match status" value="1"/>
</dbReference>
<dbReference type="InterPro" id="IPR027417">
    <property type="entry name" value="P-loop_NTPase"/>
</dbReference>
<comment type="cofactor">
    <cofactor evidence="1 9">
        <name>Mg(2+)</name>
        <dbReference type="ChEBI" id="CHEBI:18420"/>
    </cofactor>
</comment>
<evidence type="ECO:0000256" key="6">
    <source>
        <dbReference type="ARBA" id="ARBA00022840"/>
    </source>
</evidence>
<feature type="site" description="Increases nucleophilicity of active site Cys" evidence="9">
    <location>
        <position position="427"/>
    </location>
</feature>
<dbReference type="OrthoDB" id="9764035at2"/>
<protein>
    <recommendedName>
        <fullName evidence="9">Cobyrinate a,c-diamide synthase</fullName>
        <ecNumber evidence="9">6.3.5.11</ecNumber>
    </recommendedName>
    <alternativeName>
        <fullName evidence="9">Cobyrinic acid a,c-diamide synthetase</fullName>
    </alternativeName>
</protein>
<dbReference type="InterPro" id="IPR029062">
    <property type="entry name" value="Class_I_gatase-like"/>
</dbReference>
<evidence type="ECO:0000259" key="10">
    <source>
        <dbReference type="Pfam" id="PF01656"/>
    </source>
</evidence>
<comment type="function">
    <text evidence="9">Catalyzes the ATP-dependent amidation of the two carboxylate groups at positions a and c of cobyrinate, using either L-glutamine or ammonia as the nitrogen source.</text>
</comment>
<dbReference type="NCBIfam" id="NF002204">
    <property type="entry name" value="PRK01077.1"/>
    <property type="match status" value="1"/>
</dbReference>
<dbReference type="CDD" id="cd05388">
    <property type="entry name" value="CobB_N"/>
    <property type="match status" value="1"/>
</dbReference>
<dbReference type="AlphaFoldDB" id="A0A512DJD1"/>
<dbReference type="InterPro" id="IPR002586">
    <property type="entry name" value="CobQ/CobB/MinD/ParA_Nub-bd_dom"/>
</dbReference>
<sequence>MTAPGLILAAPSSGSGKTVTVLALLRHFRKAGVNVASRKVGPDYIDPMFHTAASGRPCINLDPWAMRPGTLTGLADENADLLIVEGVMGLFDGAADGTGSTADLAALTGWPVVLVLDVKSQAQSAAALVHGFASFRSDIKVSGVILNRVGSPNHEAMIRTALAPLGIPVLGALPRLEALALPDRHLGLVPAGEHDALEDFLDKAAVAVARHIDTAALHSLARPARFPSSAKLDCLPPLGQRIAVARDAAFVFAYRHLLDGWRNQGAELLPFSPLADEPPSSHADSIYLPGGYPELHAGRLASAARFLDGLRAAASRQIPIYGECGGYMVLGRTLEDADGVTHPMAGLLPLDTSFAKRRLHLGYRRATTATATPFGPAGTPLRGHEFHYSSIAAEDTAQPLFHARDARGTDLGVLGTVSGSVMGSFLHIVDRAE</sequence>
<dbReference type="Pfam" id="PF01656">
    <property type="entry name" value="CbiA"/>
    <property type="match status" value="1"/>
</dbReference>